<keyword evidence="1" id="KW-0732">Signal</keyword>
<reference evidence="2 3" key="1">
    <citation type="submission" date="2020-08" db="EMBL/GenBank/DDBJ databases">
        <title>Genomic Encyclopedia of Type Strains, Phase III (KMG-III): the genomes of soil and plant-associated and newly described type strains.</title>
        <authorList>
            <person name="Whitman W."/>
        </authorList>
    </citation>
    <scope>NUCLEOTIDE SEQUENCE [LARGE SCALE GENOMIC DNA]</scope>
    <source>
        <strain evidence="2 3">CECT 8897</strain>
    </source>
</reference>
<keyword evidence="3" id="KW-1185">Reference proteome</keyword>
<accession>A0A7W5BDJ5</accession>
<dbReference type="AlphaFoldDB" id="A0A7W5BDJ5"/>
<feature type="chain" id="PRO_5030579529" evidence="1">
    <location>
        <begin position="20"/>
        <end position="276"/>
    </location>
</feature>
<evidence type="ECO:0000313" key="2">
    <source>
        <dbReference type="EMBL" id="MBB3121186.1"/>
    </source>
</evidence>
<comment type="caution">
    <text evidence="2">The sequence shown here is derived from an EMBL/GenBank/DDBJ whole genome shotgun (WGS) entry which is preliminary data.</text>
</comment>
<gene>
    <name evidence="2" type="ORF">FHS03_004262</name>
</gene>
<sequence length="276" mass="30742">MKTSLLLLACLAVPLFANAAPVIQPEMLTAAQVRRDGSHDEALRIVKQQFERIATGAKDTRQDYFITMFEWGLLVEEHVAARTAMISERDEQVRRLLEGDSIFCTDGFMPISRFHVIVDMNQFLQDSRATYRLVTQLLAHNPALVRHEIHRALPAIVEAGDYALAIQYIKNPLDSLLDLNRLARDLPIYPPHGNAPRLAAELTGFMGNVILRRKALTGLGRDAEAEQLRAAALKGIHSPELRALASGELAEPGSITRLVTEHQMRQRMAPLSTAEP</sequence>
<dbReference type="RefSeq" id="WP_183442913.1">
    <property type="nucleotide sequence ID" value="NZ_JACHXD010000014.1"/>
</dbReference>
<evidence type="ECO:0000256" key="1">
    <source>
        <dbReference type="SAM" id="SignalP"/>
    </source>
</evidence>
<organism evidence="2 3">
    <name type="scientific">Pseudoduganella violacea</name>
    <dbReference type="NCBI Taxonomy" id="1715466"/>
    <lineage>
        <taxon>Bacteria</taxon>
        <taxon>Pseudomonadati</taxon>
        <taxon>Pseudomonadota</taxon>
        <taxon>Betaproteobacteria</taxon>
        <taxon>Burkholderiales</taxon>
        <taxon>Oxalobacteraceae</taxon>
        <taxon>Telluria group</taxon>
        <taxon>Pseudoduganella</taxon>
    </lineage>
</organism>
<dbReference type="EMBL" id="JACHXD010000014">
    <property type="protein sequence ID" value="MBB3121186.1"/>
    <property type="molecule type" value="Genomic_DNA"/>
</dbReference>
<protein>
    <submittedName>
        <fullName evidence="2">Uncharacterized protein</fullName>
    </submittedName>
</protein>
<dbReference type="Proteomes" id="UP000541535">
    <property type="component" value="Unassembled WGS sequence"/>
</dbReference>
<proteinExistence type="predicted"/>
<name>A0A7W5BDJ5_9BURK</name>
<feature type="signal peptide" evidence="1">
    <location>
        <begin position="1"/>
        <end position="19"/>
    </location>
</feature>
<evidence type="ECO:0000313" key="3">
    <source>
        <dbReference type="Proteomes" id="UP000541535"/>
    </source>
</evidence>